<gene>
    <name evidence="1" type="ORF">Pan54_16900</name>
</gene>
<evidence type="ECO:0008006" key="3">
    <source>
        <dbReference type="Google" id="ProtNLM"/>
    </source>
</evidence>
<evidence type="ECO:0000313" key="2">
    <source>
        <dbReference type="Proteomes" id="UP000316095"/>
    </source>
</evidence>
<accession>A0A5C5XDS1</accession>
<protein>
    <recommendedName>
        <fullName evidence="3">ClpX-type ZB domain-containing protein</fullName>
    </recommendedName>
</protein>
<proteinExistence type="predicted"/>
<dbReference type="EMBL" id="SJPG01000001">
    <property type="protein sequence ID" value="TWT60958.1"/>
    <property type="molecule type" value="Genomic_DNA"/>
</dbReference>
<dbReference type="Proteomes" id="UP000316095">
    <property type="component" value="Unassembled WGS sequence"/>
</dbReference>
<comment type="caution">
    <text evidence="1">The sequence shown here is derived from an EMBL/GenBank/DDBJ whole genome shotgun (WGS) entry which is preliminary data.</text>
</comment>
<name>A0A5C5XDS1_9PLAN</name>
<dbReference type="AlphaFoldDB" id="A0A5C5XDS1"/>
<evidence type="ECO:0000313" key="1">
    <source>
        <dbReference type="EMBL" id="TWT60958.1"/>
    </source>
</evidence>
<organism evidence="1 2">
    <name type="scientific">Rubinisphaera italica</name>
    <dbReference type="NCBI Taxonomy" id="2527969"/>
    <lineage>
        <taxon>Bacteria</taxon>
        <taxon>Pseudomonadati</taxon>
        <taxon>Planctomycetota</taxon>
        <taxon>Planctomycetia</taxon>
        <taxon>Planctomycetales</taxon>
        <taxon>Planctomycetaceae</taxon>
        <taxon>Rubinisphaera</taxon>
    </lineage>
</organism>
<keyword evidence="2" id="KW-1185">Reference proteome</keyword>
<reference evidence="1 2" key="1">
    <citation type="submission" date="2019-02" db="EMBL/GenBank/DDBJ databases">
        <title>Deep-cultivation of Planctomycetes and their phenomic and genomic characterization uncovers novel biology.</title>
        <authorList>
            <person name="Wiegand S."/>
            <person name="Jogler M."/>
            <person name="Boedeker C."/>
            <person name="Pinto D."/>
            <person name="Vollmers J."/>
            <person name="Rivas-Marin E."/>
            <person name="Kohn T."/>
            <person name="Peeters S.H."/>
            <person name="Heuer A."/>
            <person name="Rast P."/>
            <person name="Oberbeckmann S."/>
            <person name="Bunk B."/>
            <person name="Jeske O."/>
            <person name="Meyerdierks A."/>
            <person name="Storesund J.E."/>
            <person name="Kallscheuer N."/>
            <person name="Luecker S."/>
            <person name="Lage O.M."/>
            <person name="Pohl T."/>
            <person name="Merkel B.J."/>
            <person name="Hornburger P."/>
            <person name="Mueller R.-W."/>
            <person name="Bruemmer F."/>
            <person name="Labrenz M."/>
            <person name="Spormann A.M."/>
            <person name="Op Den Camp H."/>
            <person name="Overmann J."/>
            <person name="Amann R."/>
            <person name="Jetten M.S.M."/>
            <person name="Mascher T."/>
            <person name="Medema M.H."/>
            <person name="Devos D.P."/>
            <person name="Kaster A.-K."/>
            <person name="Ovreas L."/>
            <person name="Rohde M."/>
            <person name="Galperin M.Y."/>
            <person name="Jogler C."/>
        </authorList>
    </citation>
    <scope>NUCLEOTIDE SEQUENCE [LARGE SCALE GENOMIC DNA]</scope>
    <source>
        <strain evidence="1 2">Pan54</strain>
    </source>
</reference>
<dbReference type="RefSeq" id="WP_146503003.1">
    <property type="nucleotide sequence ID" value="NZ_SJPG01000001.1"/>
</dbReference>
<sequence length="71" mass="7718">MKPVIAEVHDFNSKSLCQWCGGTSKKECVTVSFKAGLLDEAIICIKCLRNALRVQSMAKQTEASKPTESAS</sequence>